<keyword evidence="1" id="KW-1133">Transmembrane helix</keyword>
<evidence type="ECO:0000256" key="1">
    <source>
        <dbReference type="SAM" id="Phobius"/>
    </source>
</evidence>
<organism evidence="2 3">
    <name type="scientific">Saccharothrix mutabilis subsp. mutabilis</name>
    <dbReference type="NCBI Taxonomy" id="66855"/>
    <lineage>
        <taxon>Bacteria</taxon>
        <taxon>Bacillati</taxon>
        <taxon>Actinomycetota</taxon>
        <taxon>Actinomycetes</taxon>
        <taxon>Pseudonocardiales</taxon>
        <taxon>Pseudonocardiaceae</taxon>
        <taxon>Saccharothrix</taxon>
    </lineage>
</organism>
<proteinExistence type="predicted"/>
<evidence type="ECO:0000313" key="2">
    <source>
        <dbReference type="EMBL" id="GAA0224408.1"/>
    </source>
</evidence>
<reference evidence="3" key="1">
    <citation type="journal article" date="2019" name="Int. J. Syst. Evol. Microbiol.">
        <title>The Global Catalogue of Microorganisms (GCM) 10K type strain sequencing project: providing services to taxonomists for standard genome sequencing and annotation.</title>
        <authorList>
            <consortium name="The Broad Institute Genomics Platform"/>
            <consortium name="The Broad Institute Genome Sequencing Center for Infectious Disease"/>
            <person name="Wu L."/>
            <person name="Ma J."/>
        </authorList>
    </citation>
    <scope>NUCLEOTIDE SEQUENCE [LARGE SCALE GENOMIC DNA]</scope>
    <source>
        <strain evidence="3">JCM 3380</strain>
    </source>
</reference>
<keyword evidence="3" id="KW-1185">Reference proteome</keyword>
<evidence type="ECO:0000313" key="3">
    <source>
        <dbReference type="Proteomes" id="UP001500416"/>
    </source>
</evidence>
<keyword evidence="1" id="KW-0472">Membrane</keyword>
<gene>
    <name evidence="2" type="ORF">GCM10010492_23200</name>
</gene>
<comment type="caution">
    <text evidence="2">The sequence shown here is derived from an EMBL/GenBank/DDBJ whole genome shotgun (WGS) entry which is preliminary data.</text>
</comment>
<evidence type="ECO:0008006" key="4">
    <source>
        <dbReference type="Google" id="ProtNLM"/>
    </source>
</evidence>
<keyword evidence="1" id="KW-0812">Transmembrane</keyword>
<dbReference type="Proteomes" id="UP001500416">
    <property type="component" value="Unassembled WGS sequence"/>
</dbReference>
<feature type="transmembrane region" description="Helical" evidence="1">
    <location>
        <begin position="51"/>
        <end position="70"/>
    </location>
</feature>
<name>A0ABP3D6Z3_9PSEU</name>
<dbReference type="EMBL" id="BAAABU010000004">
    <property type="protein sequence ID" value="GAA0224408.1"/>
    <property type="molecule type" value="Genomic_DNA"/>
</dbReference>
<accession>A0ABP3D6Z3</accession>
<sequence>MESCAVFTGRLFPRSAYSKHAVLGGDSHLRAPVSYALCMTRRPAPTRLARAVLLAVTSAALSVAAHGAAGGEVTEFAPALPLTVLIALASTAVRGRGPWTLLPTLGVAQLAQHTLLNLGHHEDVGAGLGFGPVAMTAAHVVAALLTGLLLVRADAVLDALVWAVSRLLPVLWSFAPVAAPTPPVRVAPVPDVWMSVLLRRVHGRRGPPLRS</sequence>
<protein>
    <recommendedName>
        <fullName evidence="4">MFS transporter</fullName>
    </recommendedName>
</protein>